<dbReference type="SUPFAM" id="SSF51556">
    <property type="entry name" value="Metallo-dependent hydrolases"/>
    <property type="match status" value="2"/>
</dbReference>
<dbReference type="PANTHER" id="PTHR32027:SF0">
    <property type="entry name" value="CYTOSINE DEAMINASE"/>
    <property type="match status" value="1"/>
</dbReference>
<evidence type="ECO:0000313" key="2">
    <source>
        <dbReference type="EMBL" id="KAF5360476.1"/>
    </source>
</evidence>
<dbReference type="GO" id="GO:0016814">
    <property type="term" value="F:hydrolase activity, acting on carbon-nitrogen (but not peptide) bonds, in cyclic amidines"/>
    <property type="evidence" value="ECO:0007669"/>
    <property type="project" value="TreeGrafter"/>
</dbReference>
<feature type="compositionally biased region" description="Basic and acidic residues" evidence="1">
    <location>
        <begin position="484"/>
        <end position="497"/>
    </location>
</feature>
<evidence type="ECO:0000313" key="3">
    <source>
        <dbReference type="Proteomes" id="UP000559027"/>
    </source>
</evidence>
<comment type="caution">
    <text evidence="2">The sequence shown here is derived from an EMBL/GenBank/DDBJ whole genome shotgun (WGS) entry which is preliminary data.</text>
</comment>
<dbReference type="EMBL" id="JAACJO010000003">
    <property type="protein sequence ID" value="KAF5360476.1"/>
    <property type="molecule type" value="Genomic_DNA"/>
</dbReference>
<dbReference type="AlphaFoldDB" id="A0A8H5G8Y4"/>
<organism evidence="2 3">
    <name type="scientific">Leucocoprinus leucothites</name>
    <dbReference type="NCBI Taxonomy" id="201217"/>
    <lineage>
        <taxon>Eukaryota</taxon>
        <taxon>Fungi</taxon>
        <taxon>Dikarya</taxon>
        <taxon>Basidiomycota</taxon>
        <taxon>Agaricomycotina</taxon>
        <taxon>Agaricomycetes</taxon>
        <taxon>Agaricomycetidae</taxon>
        <taxon>Agaricales</taxon>
        <taxon>Agaricineae</taxon>
        <taxon>Agaricaceae</taxon>
        <taxon>Leucocoprinus</taxon>
    </lineage>
</organism>
<gene>
    <name evidence="2" type="ORF">D9756_004727</name>
</gene>
<dbReference type="Gene3D" id="3.20.20.140">
    <property type="entry name" value="Metal-dependent hydrolases"/>
    <property type="match status" value="1"/>
</dbReference>
<reference evidence="2 3" key="1">
    <citation type="journal article" date="2020" name="ISME J.">
        <title>Uncovering the hidden diversity of litter-decomposition mechanisms in mushroom-forming fungi.</title>
        <authorList>
            <person name="Floudas D."/>
            <person name="Bentzer J."/>
            <person name="Ahren D."/>
            <person name="Johansson T."/>
            <person name="Persson P."/>
            <person name="Tunlid A."/>
        </authorList>
    </citation>
    <scope>NUCLEOTIDE SEQUENCE [LARGE SCALE GENOMIC DNA]</scope>
    <source>
        <strain evidence="2 3">CBS 146.42</strain>
    </source>
</reference>
<dbReference type="PANTHER" id="PTHR32027">
    <property type="entry name" value="CYTOSINE DEAMINASE"/>
    <property type="match status" value="1"/>
</dbReference>
<dbReference type="OrthoDB" id="10266980at2759"/>
<feature type="region of interest" description="Disordered" evidence="1">
    <location>
        <begin position="476"/>
        <end position="497"/>
    </location>
</feature>
<dbReference type="InterPro" id="IPR032466">
    <property type="entry name" value="Metal_Hydrolase"/>
</dbReference>
<sequence>MPSVHVMSSEPGPREDIRGSAEMSSLWITNVRLPPPSRARSEEEEESHDGTWVIKCSGGIVTDVLRTTTNPGHTTSAVNDVQILDAGGGIMLPSLCHSHIHLDKCFILDQCGDLTNGHSLILACRDFKEAMNITAKAKAGFPLSLEDLYQRGSRLIEESVENGVTSMRAHVEVDTVVGFSCLDVALDLKSRYKDICDVQIAVFAQEALFESPSDPEPGENYTILCQAMKREGVSAVGSAPYVEPSTHQAKKNIKLVFEAIMSSQELFMASPRHIDFHLDYNLDSATEPLIYEVIAQARAYYSLCNLDCASEDGKDIVEVESVQRSRSITSLPRDKNKCSAGPSITIGHATRLQLLSTAEWHELRAAIGDLPFTIVGLPQSDMYIQGRAHQGTPLGPPRSTLRVPFIEKAYGIKVAMAVNNVDNAFTPQGTLDPLSSLVTFGVAIFQAVTPREIRTLIEAVTLTSKRAIGLRLDRLHSPSDSVSSEERRSDRVPEAQKTEGYSFQEIIPADLFPTRGDPADFVVLHENHDLRSAALHPSFERTTIKAGRVVARRRKWRWILGRSD</sequence>
<proteinExistence type="predicted"/>
<dbReference type="InterPro" id="IPR052349">
    <property type="entry name" value="Metallo-hydrolase_Enzymes"/>
</dbReference>
<feature type="region of interest" description="Disordered" evidence="1">
    <location>
        <begin position="1"/>
        <end position="21"/>
    </location>
</feature>
<dbReference type="Proteomes" id="UP000559027">
    <property type="component" value="Unassembled WGS sequence"/>
</dbReference>
<accession>A0A8H5G8Y4</accession>
<evidence type="ECO:0000256" key="1">
    <source>
        <dbReference type="SAM" id="MobiDB-lite"/>
    </source>
</evidence>
<evidence type="ECO:0008006" key="4">
    <source>
        <dbReference type="Google" id="ProtNLM"/>
    </source>
</evidence>
<keyword evidence="3" id="KW-1185">Reference proteome</keyword>
<protein>
    <recommendedName>
        <fullName evidence="4">Metallo-dependent hydrolase</fullName>
    </recommendedName>
</protein>
<name>A0A8H5G8Y4_9AGAR</name>